<dbReference type="Gene3D" id="2.160.20.10">
    <property type="entry name" value="Single-stranded right-handed beta-helix, Pectin lyase-like"/>
    <property type="match status" value="2"/>
</dbReference>
<dbReference type="InterPro" id="IPR007742">
    <property type="entry name" value="NosD_dom"/>
</dbReference>
<dbReference type="NCBIfam" id="TIGR04247">
    <property type="entry name" value="NosD_copper_fam"/>
    <property type="match status" value="1"/>
</dbReference>
<dbReference type="Pfam" id="PF05048">
    <property type="entry name" value="NosD"/>
    <property type="match status" value="1"/>
</dbReference>
<name>A0ABT7HRF4_9BACT</name>
<dbReference type="EMBL" id="JANURM010000014">
    <property type="protein sequence ID" value="MDL0089497.1"/>
    <property type="molecule type" value="Genomic_DNA"/>
</dbReference>
<evidence type="ECO:0000313" key="2">
    <source>
        <dbReference type="EMBL" id="MDL0089497.1"/>
    </source>
</evidence>
<gene>
    <name evidence="2" type="primary">nosD</name>
    <name evidence="2" type="ORF">NYG85_09020</name>
</gene>
<dbReference type="SUPFAM" id="SSF51126">
    <property type="entry name" value="Pectin lyase-like"/>
    <property type="match status" value="1"/>
</dbReference>
<dbReference type="InterPro" id="IPR012334">
    <property type="entry name" value="Pectin_lyas_fold"/>
</dbReference>
<feature type="domain" description="Periplasmic copper-binding protein NosD beta helix" evidence="1">
    <location>
        <begin position="133"/>
        <end position="335"/>
    </location>
</feature>
<dbReference type="RefSeq" id="WP_284938173.1">
    <property type="nucleotide sequence ID" value="NZ_JANURM010000014.1"/>
</dbReference>
<evidence type="ECO:0000259" key="1">
    <source>
        <dbReference type="Pfam" id="PF05048"/>
    </source>
</evidence>
<comment type="caution">
    <text evidence="2">The sequence shown here is derived from an EMBL/GenBank/DDBJ whole genome shotgun (WGS) entry which is preliminary data.</text>
</comment>
<keyword evidence="3" id="KW-1185">Reference proteome</keyword>
<dbReference type="Proteomes" id="UP001173801">
    <property type="component" value="Unassembled WGS sequence"/>
</dbReference>
<evidence type="ECO:0000313" key="3">
    <source>
        <dbReference type="Proteomes" id="UP001173801"/>
    </source>
</evidence>
<dbReference type="InterPro" id="IPR011050">
    <property type="entry name" value="Pectin_lyase_fold/virulence"/>
</dbReference>
<proteinExistence type="predicted"/>
<dbReference type="NCBIfam" id="TIGR03804">
    <property type="entry name" value="para_beta_helix"/>
    <property type="match status" value="1"/>
</dbReference>
<reference evidence="2" key="1">
    <citation type="submission" date="2022-08" db="EMBL/GenBank/DDBJ databases">
        <authorList>
            <person name="Wang H."/>
        </authorList>
    </citation>
    <scope>NUCLEOTIDE SEQUENCE</scope>
    <source>
        <strain evidence="2">PS10</strain>
    </source>
</reference>
<dbReference type="SMART" id="SM00710">
    <property type="entry name" value="PbH1"/>
    <property type="match status" value="7"/>
</dbReference>
<dbReference type="InterPro" id="IPR026464">
    <property type="entry name" value="NosD_copper_fam"/>
</dbReference>
<dbReference type="InterPro" id="IPR006626">
    <property type="entry name" value="PbH1"/>
</dbReference>
<accession>A0ABT7HRF4</accession>
<reference evidence="2" key="2">
    <citation type="journal article" date="2023" name="Microorganisms">
        <title>Isolation and Genomic Characteristics of Cat-Borne Campylobacter felis sp. nov. and Sheep-Borne Campylobacter ovis sp. nov.</title>
        <authorList>
            <person name="Wang H."/>
            <person name="Li Y."/>
            <person name="Gu Y."/>
            <person name="Zhou G."/>
            <person name="Chen X."/>
            <person name="Zhang X."/>
            <person name="Shao Z."/>
            <person name="Zhang J."/>
            <person name="Zhang M."/>
        </authorList>
    </citation>
    <scope>NUCLEOTIDE SEQUENCE</scope>
    <source>
        <strain evidence="2">PS10</strain>
    </source>
</reference>
<organism evidence="2 3">
    <name type="scientific">Campylobacter gastrosuis</name>
    <dbReference type="NCBI Taxonomy" id="2974576"/>
    <lineage>
        <taxon>Bacteria</taxon>
        <taxon>Pseudomonadati</taxon>
        <taxon>Campylobacterota</taxon>
        <taxon>Epsilonproteobacteria</taxon>
        <taxon>Campylobacterales</taxon>
        <taxon>Campylobacteraceae</taxon>
        <taxon>Campylobacter</taxon>
    </lineage>
</organism>
<dbReference type="InterPro" id="IPR022441">
    <property type="entry name" value="Para_beta_helix_rpt-2"/>
</dbReference>
<sequence length="405" mass="45587">MRKFIFLTLIVLNLASNELQEAINNAKNGDTIELGSGVYKGNITINKPLTIDGINKTAIIVGDENGSVINITSPNVVIKNLTITNSGKIHADEDSAIKITNSNNVEILNNKIKDTLFGVTFLKSNNAKVIGNEISSYDSVTAFKGDALKFWYSHDNKIIDNNITNSRDAVFWYSSKNLIKNNHGKNCRYSLHFMYSSDNLIQNNTFDSNKVGIFFMFSKDTTLKDNLIKNSIGAYGVAIGMKDSSNLKIINNKIIYNARGFYLDQSPYQPNTINEFVGNLIAYNSVAVQFHALLEKSIFKDNTFKSNIEVALNDTPGVNMNKNEWSNNYFDDYDGFDLDKDGFGDTPYLSYSYADKLWQHRPSVRFFYGSNAISLLNFIAKLAPFSEPEFILKDERPRTKAKDEN</sequence>
<protein>
    <submittedName>
        <fullName evidence="2">Nitrous oxide reductase family maturation protein NosD</fullName>
    </submittedName>
</protein>